<dbReference type="Proteomes" id="UP000179807">
    <property type="component" value="Unassembled WGS sequence"/>
</dbReference>
<evidence type="ECO:0000313" key="2">
    <source>
        <dbReference type="EMBL" id="OHT13316.1"/>
    </source>
</evidence>
<sequence>MKAHSFTLPNTSKKKPKPQNISPFQHQMILDTPGPGYYDLPLGTFPSGVAHEIQNRIPVSNRTAATDIDYPEDIDFDRRASSSFTCTIGNRKETKFYDLPKTPGPMAPLSETLPPTPIKIGNRYRHEDPQSTIPGPGAYNNEAYKERLIGGVNMKTSKAPRDSIWQPVSDVPGPGSYDPTPPTDPPKRWASRLRNVRPIPVTQLKRVANKGKERKSANLPRLKKIIL</sequence>
<evidence type="ECO:0000313" key="3">
    <source>
        <dbReference type="Proteomes" id="UP000179807"/>
    </source>
</evidence>
<accession>A0A1J4KU78</accession>
<proteinExistence type="predicted"/>
<dbReference type="Pfam" id="PF07004">
    <property type="entry name" value="SHIPPO-rpt"/>
    <property type="match status" value="3"/>
</dbReference>
<gene>
    <name evidence="2" type="ORF">TRFO_16512</name>
</gene>
<reference evidence="2" key="1">
    <citation type="submission" date="2016-10" db="EMBL/GenBank/DDBJ databases">
        <authorList>
            <person name="Benchimol M."/>
            <person name="Almeida L.G."/>
            <person name="Vasconcelos A.T."/>
            <person name="Perreira-Neves A."/>
            <person name="Rosa I.A."/>
            <person name="Tasca T."/>
            <person name="Bogo M.R."/>
            <person name="de Souza W."/>
        </authorList>
    </citation>
    <scope>NUCLEOTIDE SEQUENCE [LARGE SCALE GENOMIC DNA]</scope>
    <source>
        <strain evidence="2">K</strain>
    </source>
</reference>
<dbReference type="EMBL" id="MLAK01000543">
    <property type="protein sequence ID" value="OHT13316.1"/>
    <property type="molecule type" value="Genomic_DNA"/>
</dbReference>
<dbReference type="RefSeq" id="XP_068366452.1">
    <property type="nucleotide sequence ID" value="XM_068499021.1"/>
</dbReference>
<protein>
    <submittedName>
        <fullName evidence="2">Uncharacterized protein</fullName>
    </submittedName>
</protein>
<dbReference type="InterPro" id="IPR010736">
    <property type="entry name" value="SHIPPO-rpt"/>
</dbReference>
<organism evidence="2 3">
    <name type="scientific">Tritrichomonas foetus</name>
    <dbReference type="NCBI Taxonomy" id="1144522"/>
    <lineage>
        <taxon>Eukaryota</taxon>
        <taxon>Metamonada</taxon>
        <taxon>Parabasalia</taxon>
        <taxon>Tritrichomonadida</taxon>
        <taxon>Tritrichomonadidae</taxon>
        <taxon>Tritrichomonas</taxon>
    </lineage>
</organism>
<name>A0A1J4KU78_9EUKA</name>
<dbReference type="GeneID" id="94833725"/>
<dbReference type="AlphaFoldDB" id="A0A1J4KU78"/>
<feature type="region of interest" description="Disordered" evidence="1">
    <location>
        <begin position="157"/>
        <end position="190"/>
    </location>
</feature>
<evidence type="ECO:0000256" key="1">
    <source>
        <dbReference type="SAM" id="MobiDB-lite"/>
    </source>
</evidence>
<feature type="region of interest" description="Disordered" evidence="1">
    <location>
        <begin position="1"/>
        <end position="23"/>
    </location>
</feature>
<comment type="caution">
    <text evidence="2">The sequence shown here is derived from an EMBL/GenBank/DDBJ whole genome shotgun (WGS) entry which is preliminary data.</text>
</comment>
<keyword evidence="3" id="KW-1185">Reference proteome</keyword>
<dbReference type="VEuPathDB" id="TrichDB:TRFO_16512"/>